<dbReference type="EMBL" id="BRPB01000017">
    <property type="protein sequence ID" value="GLA48034.1"/>
    <property type="molecule type" value="Genomic_DNA"/>
</dbReference>
<dbReference type="EMBL" id="NKJJ02000001">
    <property type="protein sequence ID" value="TPR01842.1"/>
    <property type="molecule type" value="Genomic_DNA"/>
</dbReference>
<reference evidence="3" key="2">
    <citation type="submission" date="2019-02" db="EMBL/GenBank/DDBJ databases">
        <title>FDA dAtabase for Regulatory Grade micrObial Sequences (FDA-ARGOS): Supporting development and validation of Infectious Disease Dx tests.</title>
        <authorList>
            <person name="Kerrigan L."/>
            <person name="Tallon L.J."/>
            <person name="Sadzewicz L."/>
            <person name="Sengamalay N."/>
            <person name="Ott S."/>
            <person name="Godinez A."/>
            <person name="Nagaraj S."/>
            <person name="Vavikolanu K."/>
            <person name="Vyas G."/>
            <person name="Nadendla S."/>
            <person name="Aluvathingal J."/>
            <person name="Sichtig H."/>
        </authorList>
    </citation>
    <scope>NUCLEOTIDE SEQUENCE</scope>
    <source>
        <strain evidence="3">FDAARGOS_311</strain>
    </source>
</reference>
<evidence type="ECO:0000313" key="4">
    <source>
        <dbReference type="Proteomes" id="UP000197666"/>
    </source>
</evidence>
<reference evidence="4" key="1">
    <citation type="submission" date="2018-10" db="EMBL/GenBank/DDBJ databases">
        <title>FDA dAtabase for Regulatory Grade micrObial Sequences (FDA-ARGOS): Supporting development and validation of Infectious Disease Dx tests.</title>
        <authorList>
            <person name="Kerrigan L."/>
            <person name="Tallon L."/>
            <person name="Sadzewicz L."/>
            <person name="Sengamalay N."/>
            <person name="Ott S."/>
            <person name="Godinez A."/>
            <person name="Nagaraj S."/>
            <person name="Vavikolanu K."/>
            <person name="Nadendla S."/>
            <person name="George J."/>
            <person name="Sichtig H."/>
        </authorList>
    </citation>
    <scope>NUCLEOTIDE SEQUENCE [LARGE SCALE GENOMIC DNA]</scope>
    <source>
        <strain evidence="4">FDAARGOS_311</strain>
    </source>
</reference>
<name>A0A505HWA0_ASPNG</name>
<evidence type="ECO:0000313" key="2">
    <source>
        <dbReference type="EMBL" id="GLA48034.1"/>
    </source>
</evidence>
<dbReference type="Proteomes" id="UP000197666">
    <property type="component" value="Unassembled WGS sequence"/>
</dbReference>
<organism evidence="3 4">
    <name type="scientific">Aspergillus niger</name>
    <dbReference type="NCBI Taxonomy" id="5061"/>
    <lineage>
        <taxon>Eukaryota</taxon>
        <taxon>Fungi</taxon>
        <taxon>Dikarya</taxon>
        <taxon>Ascomycota</taxon>
        <taxon>Pezizomycotina</taxon>
        <taxon>Eurotiomycetes</taxon>
        <taxon>Eurotiomycetidae</taxon>
        <taxon>Eurotiales</taxon>
        <taxon>Aspergillaceae</taxon>
        <taxon>Aspergillus</taxon>
        <taxon>Aspergillus subgen. Circumdati</taxon>
    </lineage>
</organism>
<accession>A0A505HWA0</accession>
<dbReference type="AlphaFoldDB" id="A0A505HWA0"/>
<proteinExistence type="predicted"/>
<gene>
    <name evidence="2" type="ORF">AnigIFM63604_003064</name>
    <name evidence="3" type="ORF">CAN33_0041325</name>
</gene>
<protein>
    <submittedName>
        <fullName evidence="3">Cytochrome P450 family protein</fullName>
    </submittedName>
</protein>
<evidence type="ECO:0000313" key="3">
    <source>
        <dbReference type="EMBL" id="TPR01842.1"/>
    </source>
</evidence>
<dbReference type="Proteomes" id="UP001144191">
    <property type="component" value="Unassembled WGS sequence"/>
</dbReference>
<evidence type="ECO:0000256" key="1">
    <source>
        <dbReference type="SAM" id="MobiDB-lite"/>
    </source>
</evidence>
<comment type="caution">
    <text evidence="3">The sequence shown here is derived from an EMBL/GenBank/DDBJ whole genome shotgun (WGS) entry which is preliminary data.</text>
</comment>
<feature type="region of interest" description="Disordered" evidence="1">
    <location>
        <begin position="82"/>
        <end position="105"/>
    </location>
</feature>
<reference evidence="2" key="3">
    <citation type="submission" date="2022-07" db="EMBL/GenBank/DDBJ databases">
        <title>Taxonomy of Aspergillus series Nigri: significant species reduction supported by multi-species coalescent approaches.</title>
        <authorList>
            <person name="Bian C."/>
            <person name="Kusuya Y."/>
            <person name="Sklenar F."/>
            <person name="D'hooge E."/>
            <person name="Yaguchi T."/>
            <person name="Takahashi H."/>
            <person name="Hubka V."/>
        </authorList>
    </citation>
    <scope>NUCLEOTIDE SEQUENCE</scope>
    <source>
        <strain evidence="2">IFM 63604</strain>
    </source>
</reference>
<sequence>MIFGERYTGHLPGIRYRQAGTVGFLRMSGPFFSSHLRTSMSSTKMSMEPPPWEPYEEAVRLPEETPRRPSVSRLGLTQKAVRDTVQPVASRERVRQLMPSDRPLL</sequence>